<organism evidence="7 8">
    <name type="scientific">Diatraea saccharalis</name>
    <name type="common">sugarcane borer</name>
    <dbReference type="NCBI Taxonomy" id="40085"/>
    <lineage>
        <taxon>Eukaryota</taxon>
        <taxon>Metazoa</taxon>
        <taxon>Ecdysozoa</taxon>
        <taxon>Arthropoda</taxon>
        <taxon>Hexapoda</taxon>
        <taxon>Insecta</taxon>
        <taxon>Pterygota</taxon>
        <taxon>Neoptera</taxon>
        <taxon>Endopterygota</taxon>
        <taxon>Lepidoptera</taxon>
        <taxon>Glossata</taxon>
        <taxon>Ditrysia</taxon>
        <taxon>Pyraloidea</taxon>
        <taxon>Crambidae</taxon>
        <taxon>Crambinae</taxon>
        <taxon>Diatraea</taxon>
    </lineage>
</organism>
<dbReference type="AlphaFoldDB" id="A0A9N9R9H0"/>
<dbReference type="OrthoDB" id="7247196at2759"/>
<evidence type="ECO:0000313" key="8">
    <source>
        <dbReference type="Proteomes" id="UP001153714"/>
    </source>
</evidence>
<proteinExistence type="predicted"/>
<keyword evidence="4" id="KW-0804">Transcription</keyword>
<dbReference type="EMBL" id="OU893336">
    <property type="protein sequence ID" value="CAG9793049.1"/>
    <property type="molecule type" value="Genomic_DNA"/>
</dbReference>
<evidence type="ECO:0000256" key="3">
    <source>
        <dbReference type="ARBA" id="ARBA00023015"/>
    </source>
</evidence>
<gene>
    <name evidence="7" type="ORF">DIATSA_LOCUS10523</name>
</gene>
<protein>
    <recommendedName>
        <fullName evidence="2">Regulatory protein zeste</fullName>
    </recommendedName>
</protein>
<sequence>MPSRPSHLQVEGLVEFLEQNPNIAKGLLKTAQGKTETKRKWAQIAVTLNALGGVNKDGAGWAKYWAEKKCLLKKICSKLSASLRQKGGGTTDLTQLSDMDKRFVTVMGGQSFACGDSQLAINPFPQMHLTSKTAVMETPRDFANEVQVEVVVLPSPSPTTSQVVPPSLSPELPTRPKLSYSLWKKSIARPRPRRRIIRNADLKIDRMARIEERRVEAERVTAEALAASSSRIDRLADAILEVAAALNNIANSSVI</sequence>
<keyword evidence="3" id="KW-0805">Transcription regulation</keyword>
<evidence type="ECO:0000313" key="7">
    <source>
        <dbReference type="EMBL" id="CAG9793049.1"/>
    </source>
</evidence>
<evidence type="ECO:0000256" key="5">
    <source>
        <dbReference type="ARBA" id="ARBA00025466"/>
    </source>
</evidence>
<accession>A0A9N9R9H0</accession>
<comment type="subunit">
    <text evidence="1">Self-associates forming complexes of several hundred monomers.</text>
</comment>
<reference evidence="7" key="1">
    <citation type="submission" date="2021-12" db="EMBL/GenBank/DDBJ databases">
        <authorList>
            <person name="King R."/>
        </authorList>
    </citation>
    <scope>NUCLEOTIDE SEQUENCE</scope>
</reference>
<reference evidence="7" key="2">
    <citation type="submission" date="2022-10" db="EMBL/GenBank/DDBJ databases">
        <authorList>
            <consortium name="ENA_rothamsted_submissions"/>
            <consortium name="culmorum"/>
            <person name="King R."/>
        </authorList>
    </citation>
    <scope>NUCLEOTIDE SEQUENCE</scope>
</reference>
<evidence type="ECO:0000256" key="4">
    <source>
        <dbReference type="ARBA" id="ARBA00023163"/>
    </source>
</evidence>
<name>A0A9N9R9H0_9NEOP</name>
<evidence type="ECO:0000256" key="2">
    <source>
        <dbReference type="ARBA" id="ARBA00016807"/>
    </source>
</evidence>
<dbReference type="InterPro" id="IPR028002">
    <property type="entry name" value="Myb_DNA-bind_5"/>
</dbReference>
<evidence type="ECO:0000259" key="6">
    <source>
        <dbReference type="Pfam" id="PF13873"/>
    </source>
</evidence>
<feature type="domain" description="Myb/SANT-like DNA-binding" evidence="6">
    <location>
        <begin position="6"/>
        <end position="75"/>
    </location>
</feature>
<comment type="function">
    <text evidence="5">Involved in transvection phenomena (= synapsis-dependent gene expression), where the synaptic pairing of chromosomes carrying genes with which zeste interacts influences the expression of these genes. Zeste binds to DNA and stimulates transcription from a nearby promoter.</text>
</comment>
<evidence type="ECO:0000256" key="1">
    <source>
        <dbReference type="ARBA" id="ARBA00011764"/>
    </source>
</evidence>
<keyword evidence="8" id="KW-1185">Reference proteome</keyword>
<dbReference type="Pfam" id="PF13873">
    <property type="entry name" value="Myb_DNA-bind_5"/>
    <property type="match status" value="1"/>
</dbReference>
<dbReference type="Proteomes" id="UP001153714">
    <property type="component" value="Chromosome 5"/>
</dbReference>